<dbReference type="Proteomes" id="UP000744676">
    <property type="component" value="Unassembled WGS sequence"/>
</dbReference>
<keyword evidence="2" id="KW-1185">Reference proteome</keyword>
<dbReference type="EMBL" id="QVQA01000225">
    <property type="protein sequence ID" value="KAF5093535.1"/>
    <property type="molecule type" value="Genomic_DNA"/>
</dbReference>
<organism evidence="1 2">
    <name type="scientific">Geotrichum galactomycetum</name>
    <dbReference type="NCBI Taxonomy" id="27317"/>
    <lineage>
        <taxon>Eukaryota</taxon>
        <taxon>Fungi</taxon>
        <taxon>Dikarya</taxon>
        <taxon>Ascomycota</taxon>
        <taxon>Saccharomycotina</taxon>
        <taxon>Dipodascomycetes</taxon>
        <taxon>Dipodascales</taxon>
        <taxon>Dipodascaceae</taxon>
        <taxon>Geotrichum</taxon>
    </lineage>
</organism>
<sequence length="197" mass="19819">MKFTSTALLAAVASLVAAAPEVGTPFGLITIRSGSPVQNSGLSVAADNTVEINSANKNWLTGTFEKDGKISLGEGKYLAVSDNNLVFTSEGATFSTDDSDHLTYEGSAGFYAAADGNIYKIKTSKYDASDKDYGVALRVFYTPSTSAAASSGASSSASTGVAVVGPTNTTIPQVNGVAQNAAVVGAAVVGVAGALLF</sequence>
<reference evidence="1 2" key="1">
    <citation type="journal article" date="2020" name="Front. Microbiol.">
        <title>Phenotypic and Genetic Characterization of the Cheese Ripening Yeast Geotrichum candidum.</title>
        <authorList>
            <person name="Perkins V."/>
            <person name="Vignola S."/>
            <person name="Lessard M.H."/>
            <person name="Plante P.L."/>
            <person name="Corbeil J."/>
            <person name="Dugat-Bony E."/>
            <person name="Frenette M."/>
            <person name="Labrie S."/>
        </authorList>
    </citation>
    <scope>NUCLEOTIDE SEQUENCE [LARGE SCALE GENOMIC DNA]</scope>
    <source>
        <strain evidence="1 2">LMA-1147</strain>
    </source>
</reference>
<protein>
    <submittedName>
        <fullName evidence="1">Uncharacterized protein</fullName>
    </submittedName>
</protein>
<name>A0ACB6UZM7_9ASCO</name>
<evidence type="ECO:0000313" key="1">
    <source>
        <dbReference type="EMBL" id="KAF5093535.1"/>
    </source>
</evidence>
<gene>
    <name evidence="1" type="ORF">D0Z00_004016</name>
</gene>
<accession>A0ACB6UZM7</accession>
<evidence type="ECO:0000313" key="2">
    <source>
        <dbReference type="Proteomes" id="UP000744676"/>
    </source>
</evidence>
<comment type="caution">
    <text evidence="1">The sequence shown here is derived from an EMBL/GenBank/DDBJ whole genome shotgun (WGS) entry which is preliminary data.</text>
</comment>
<proteinExistence type="predicted"/>